<evidence type="ECO:0000259" key="1">
    <source>
        <dbReference type="Pfam" id="PF13173"/>
    </source>
</evidence>
<feature type="domain" description="DUF4143" evidence="2">
    <location>
        <begin position="248"/>
        <end position="392"/>
    </location>
</feature>
<dbReference type="InterPro" id="IPR041682">
    <property type="entry name" value="AAA_14"/>
</dbReference>
<reference evidence="3" key="1">
    <citation type="journal article" date="2021" name="Environ. Microbiol.">
        <title>New insights into the diversity and evolution of the archaeal mobilome from three complete genomes of Saccharolobus shibatae.</title>
        <authorList>
            <person name="Medvedeva S."/>
            <person name="Brandt D."/>
            <person name="Cvirkaite-Krupovic V."/>
            <person name="Liu Y."/>
            <person name="Severinov K."/>
            <person name="Ishino S."/>
            <person name="Ishino Y."/>
            <person name="Prangishvili D."/>
            <person name="Kalinowski J."/>
            <person name="Krupovic M."/>
        </authorList>
    </citation>
    <scope>NUCLEOTIDE SEQUENCE</scope>
    <source>
        <strain evidence="3">B12</strain>
    </source>
</reference>
<dbReference type="Pfam" id="PF13173">
    <property type="entry name" value="AAA_14"/>
    <property type="match status" value="1"/>
</dbReference>
<feature type="domain" description="AAA" evidence="1">
    <location>
        <begin position="45"/>
        <end position="177"/>
    </location>
</feature>
<dbReference type="GeneID" id="65563136"/>
<dbReference type="Pfam" id="PF13635">
    <property type="entry name" value="DUF4143"/>
    <property type="match status" value="1"/>
</dbReference>
<proteinExistence type="predicted"/>
<organism evidence="3 4">
    <name type="scientific">Saccharolobus shibatae (strain ATCC 51178 / DSM 5389 / JCM 8931 / NBRC 15437 / B12)</name>
    <name type="common">Sulfolobus shibatae</name>
    <dbReference type="NCBI Taxonomy" id="523848"/>
    <lineage>
        <taxon>Archaea</taxon>
        <taxon>Thermoproteota</taxon>
        <taxon>Thermoprotei</taxon>
        <taxon>Sulfolobales</taxon>
        <taxon>Sulfolobaceae</taxon>
        <taxon>Saccharolobus</taxon>
    </lineage>
</organism>
<evidence type="ECO:0000313" key="3">
    <source>
        <dbReference type="EMBL" id="QXJ28705.1"/>
    </source>
</evidence>
<dbReference type="OrthoDB" id="371918at2157"/>
<gene>
    <name evidence="3" type="ORF">J5U23_01574</name>
</gene>
<dbReference type="EMBL" id="CP077717">
    <property type="protein sequence ID" value="QXJ28705.1"/>
    <property type="molecule type" value="Genomic_DNA"/>
</dbReference>
<dbReference type="Proteomes" id="UP000694018">
    <property type="component" value="Chromosome"/>
</dbReference>
<evidence type="ECO:0000313" key="4">
    <source>
        <dbReference type="Proteomes" id="UP000694018"/>
    </source>
</evidence>
<sequence>MIEEQNPWWISPELIRENEYYRKYQESKVKWDVTLPVSLEPYSLNFLFGPRQVGKTTGLILLIKRLLDKGYNPKSIFYFACDKLADYKELDEVLEEYDKIRKKEGIKSSVIILDEITFPKEWFRSIKYRIDVGKFSNDVLILSGSLSMKAKGEIETFPGRRGKGEVLVMFPLPFSEYVKLFGINLPTGDLKFILENYTKYIGYLPKLKEILEYYLVTGGFPNAVKDFLIKGKVSQSTEYDFISGIISDINKLRRSERFFKLTARAIIERTSSEYSFHTISKDYGVGTVKTAISYVNLMEKLYFMKVIETMDANTGLPIPRKQKKFYFIDPFIYHAFSNWTMTKPPDESKLIEAVIVSHLSRFYDINYVKSNEEVDVIVKVNGEYWGVEIKYGRVRERRKVLGKVKKFIYISKEELGDDVIPAPLFLAMLKIPIVVKNS</sequence>
<dbReference type="PANTHER" id="PTHR33295">
    <property type="entry name" value="ATPASE"/>
    <property type="match status" value="1"/>
</dbReference>
<accession>A0A8F5BP01</accession>
<dbReference type="RefSeq" id="WP_218267462.1">
    <property type="nucleotide sequence ID" value="NZ_CP077717.1"/>
</dbReference>
<dbReference type="PANTHER" id="PTHR33295:SF18">
    <property type="entry name" value="AAA+ ATPASE DOMAIN-CONTAINING PROTEIN"/>
    <property type="match status" value="1"/>
</dbReference>
<name>A0A8F5BP01_SACSH</name>
<evidence type="ECO:0000259" key="2">
    <source>
        <dbReference type="Pfam" id="PF13635"/>
    </source>
</evidence>
<dbReference type="InterPro" id="IPR025420">
    <property type="entry name" value="DUF4143"/>
</dbReference>
<protein>
    <submittedName>
        <fullName evidence="3">Uncharacterized protein</fullName>
    </submittedName>
</protein>
<dbReference type="KEGG" id="sshi:J5U23_01574"/>
<dbReference type="AlphaFoldDB" id="A0A8F5BP01"/>